<evidence type="ECO:0000256" key="4">
    <source>
        <dbReference type="ARBA" id="ARBA00018853"/>
    </source>
</evidence>
<keyword evidence="9" id="KW-0648">Protein biosynthesis</keyword>
<evidence type="ECO:0000256" key="7">
    <source>
        <dbReference type="ARBA" id="ARBA00022741"/>
    </source>
</evidence>
<keyword evidence="10" id="KW-0030">Aminoacyl-tRNA synthetase</keyword>
<dbReference type="Pfam" id="PF01336">
    <property type="entry name" value="tRNA_anti-codon"/>
    <property type="match status" value="1"/>
</dbReference>
<keyword evidence="7" id="KW-0547">Nucleotide-binding</keyword>
<organism evidence="14 15">
    <name type="scientific">Meloidogyne incognita</name>
    <name type="common">Southern root-knot nematode worm</name>
    <name type="synonym">Oxyuris incognita</name>
    <dbReference type="NCBI Taxonomy" id="6306"/>
    <lineage>
        <taxon>Eukaryota</taxon>
        <taxon>Metazoa</taxon>
        <taxon>Ecdysozoa</taxon>
        <taxon>Nematoda</taxon>
        <taxon>Chromadorea</taxon>
        <taxon>Rhabditida</taxon>
        <taxon>Tylenchina</taxon>
        <taxon>Tylenchomorpha</taxon>
        <taxon>Tylenchoidea</taxon>
        <taxon>Meloidogynidae</taxon>
        <taxon>Meloidogyninae</taxon>
        <taxon>Meloidogyne</taxon>
        <taxon>Meloidogyne incognita group</taxon>
    </lineage>
</organism>
<dbReference type="InterPro" id="IPR004364">
    <property type="entry name" value="Aa-tRNA-synt_II"/>
</dbReference>
<dbReference type="Gene3D" id="2.40.50.140">
    <property type="entry name" value="Nucleic acid-binding proteins"/>
    <property type="match status" value="1"/>
</dbReference>
<dbReference type="GO" id="GO:0017101">
    <property type="term" value="C:aminoacyl-tRNA synthetase multienzyme complex"/>
    <property type="evidence" value="ECO:0007669"/>
    <property type="project" value="TreeGrafter"/>
</dbReference>
<dbReference type="GO" id="GO:0003723">
    <property type="term" value="F:RNA binding"/>
    <property type="evidence" value="ECO:0007669"/>
    <property type="project" value="TreeGrafter"/>
</dbReference>
<evidence type="ECO:0000313" key="15">
    <source>
        <dbReference type="WBParaSite" id="Minc3s01907g27102"/>
    </source>
</evidence>
<dbReference type="InterPro" id="IPR004523">
    <property type="entry name" value="Asp-tRNA_synthase_2"/>
</dbReference>
<evidence type="ECO:0000256" key="3">
    <source>
        <dbReference type="ARBA" id="ARBA00012841"/>
    </source>
</evidence>
<keyword evidence="6" id="KW-0436">Ligase</keyword>
<keyword evidence="14" id="KW-1185">Reference proteome</keyword>
<dbReference type="AlphaFoldDB" id="A0A914MQ22"/>
<comment type="catalytic activity">
    <reaction evidence="12">
        <text>tRNA(Asp) + L-aspartate + ATP = L-aspartyl-tRNA(Asp) + AMP + diphosphate</text>
        <dbReference type="Rhea" id="RHEA:19649"/>
        <dbReference type="Rhea" id="RHEA-COMP:9660"/>
        <dbReference type="Rhea" id="RHEA-COMP:9678"/>
        <dbReference type="ChEBI" id="CHEBI:29991"/>
        <dbReference type="ChEBI" id="CHEBI:30616"/>
        <dbReference type="ChEBI" id="CHEBI:33019"/>
        <dbReference type="ChEBI" id="CHEBI:78442"/>
        <dbReference type="ChEBI" id="CHEBI:78516"/>
        <dbReference type="ChEBI" id="CHEBI:456215"/>
        <dbReference type="EC" id="6.1.1.12"/>
    </reaction>
</comment>
<dbReference type="PROSITE" id="PS50862">
    <property type="entry name" value="AA_TRNA_LIGASE_II"/>
    <property type="match status" value="1"/>
</dbReference>
<dbReference type="SUPFAM" id="SSF55681">
    <property type="entry name" value="Class II aaRS and biotin synthetases"/>
    <property type="match status" value="1"/>
</dbReference>
<evidence type="ECO:0000256" key="12">
    <source>
        <dbReference type="ARBA" id="ARBA00047904"/>
    </source>
</evidence>
<evidence type="ECO:0000256" key="1">
    <source>
        <dbReference type="ARBA" id="ARBA00004496"/>
    </source>
</evidence>
<evidence type="ECO:0000259" key="13">
    <source>
        <dbReference type="PROSITE" id="PS50862"/>
    </source>
</evidence>
<evidence type="ECO:0000256" key="6">
    <source>
        <dbReference type="ARBA" id="ARBA00022598"/>
    </source>
</evidence>
<comment type="similarity">
    <text evidence="2">Belongs to the class-II aminoacyl-tRNA synthetase family. Type 2 subfamily.</text>
</comment>
<evidence type="ECO:0000256" key="11">
    <source>
        <dbReference type="ARBA" id="ARBA00033155"/>
    </source>
</evidence>
<proteinExistence type="inferred from homology"/>
<reference evidence="15" key="1">
    <citation type="submission" date="2022-11" db="UniProtKB">
        <authorList>
            <consortium name="WormBaseParasite"/>
        </authorList>
    </citation>
    <scope>IDENTIFICATION</scope>
</reference>
<keyword evidence="8" id="KW-0067">ATP-binding</keyword>
<dbReference type="EC" id="6.1.1.12" evidence="3"/>
<comment type="subcellular location">
    <subcellularLocation>
        <location evidence="1">Cytoplasm</location>
    </subcellularLocation>
</comment>
<dbReference type="SUPFAM" id="SSF50249">
    <property type="entry name" value="Nucleic acid-binding proteins"/>
    <property type="match status" value="1"/>
</dbReference>
<dbReference type="Gene3D" id="3.30.930.10">
    <property type="entry name" value="Bira Bifunctional Protein, Domain 2"/>
    <property type="match status" value="1"/>
</dbReference>
<evidence type="ECO:0000313" key="14">
    <source>
        <dbReference type="Proteomes" id="UP000887563"/>
    </source>
</evidence>
<evidence type="ECO:0000256" key="5">
    <source>
        <dbReference type="ARBA" id="ARBA00022490"/>
    </source>
</evidence>
<dbReference type="GO" id="GO:0006422">
    <property type="term" value="P:aspartyl-tRNA aminoacylation"/>
    <property type="evidence" value="ECO:0007669"/>
    <property type="project" value="InterPro"/>
</dbReference>
<dbReference type="PANTHER" id="PTHR43450:SF1">
    <property type="entry name" value="ASPARTATE--TRNA LIGASE, CYTOPLASMIC"/>
    <property type="match status" value="1"/>
</dbReference>
<dbReference type="Proteomes" id="UP000887563">
    <property type="component" value="Unplaced"/>
</dbReference>
<accession>A0A914MQ22</accession>
<dbReference type="GO" id="GO:0004815">
    <property type="term" value="F:aspartate-tRNA ligase activity"/>
    <property type="evidence" value="ECO:0007669"/>
    <property type="project" value="UniProtKB-EC"/>
</dbReference>
<dbReference type="GO" id="GO:0005829">
    <property type="term" value="C:cytosol"/>
    <property type="evidence" value="ECO:0007669"/>
    <property type="project" value="TreeGrafter"/>
</dbReference>
<keyword evidence="5" id="KW-0963">Cytoplasm</keyword>
<dbReference type="PRINTS" id="PR01042">
    <property type="entry name" value="TRNASYNTHASP"/>
</dbReference>
<dbReference type="PANTHER" id="PTHR43450">
    <property type="entry name" value="ASPARTYL-TRNA SYNTHETASE"/>
    <property type="match status" value="1"/>
</dbReference>
<dbReference type="InterPro" id="IPR004365">
    <property type="entry name" value="NA-bd_OB_tRNA"/>
</dbReference>
<dbReference type="WBParaSite" id="Minc3s01907g27102">
    <property type="protein sequence ID" value="Minc3s01907g27102"/>
    <property type="gene ID" value="Minc3s01907g27102"/>
</dbReference>
<dbReference type="InterPro" id="IPR045864">
    <property type="entry name" value="aa-tRNA-synth_II/BPL/LPL"/>
</dbReference>
<dbReference type="InterPro" id="IPR002312">
    <property type="entry name" value="Asp/Asn-tRNA-synth_IIb"/>
</dbReference>
<dbReference type="InterPro" id="IPR012340">
    <property type="entry name" value="NA-bd_OB-fold"/>
</dbReference>
<evidence type="ECO:0000256" key="2">
    <source>
        <dbReference type="ARBA" id="ARBA00005312"/>
    </source>
</evidence>
<evidence type="ECO:0000256" key="9">
    <source>
        <dbReference type="ARBA" id="ARBA00022917"/>
    </source>
</evidence>
<dbReference type="GO" id="GO:0005524">
    <property type="term" value="F:ATP binding"/>
    <property type="evidence" value="ECO:0007669"/>
    <property type="project" value="UniProtKB-KW"/>
</dbReference>
<evidence type="ECO:0000256" key="10">
    <source>
        <dbReference type="ARBA" id="ARBA00023146"/>
    </source>
</evidence>
<dbReference type="CDD" id="cd04320">
    <property type="entry name" value="AspRS_cyto_N"/>
    <property type="match status" value="1"/>
</dbReference>
<evidence type="ECO:0000256" key="8">
    <source>
        <dbReference type="ARBA" id="ARBA00022840"/>
    </source>
</evidence>
<dbReference type="InterPro" id="IPR006195">
    <property type="entry name" value="aa-tRNA-synth_II"/>
</dbReference>
<sequence length="286" mass="32111">MSSSSNQQNLSFGNYPIMQSKEKHEDIKFINIQDIGAELDGEEIWLRARIHDSRGKGKNCFICLRQRIYSVQGVLFVGGEITKEFVKFAQNISKESLVDVFGQITKTPSPVSSCTQSDVEIKIQKLFIVSASEPRLPLQMEDATRPDIGEETGGLAVVKLDTRLDNRVLDLRTPTSQAIFKLQAAICEAFRSNLNKRGFIEIHTPKIISAASEGGANVFEVSYFKGSAYLAQSPQLYKQMAIAADFDKVYTIGAVFRAEDSNTHRHMTEFVGLDLEMAFKFHYHEK</sequence>
<dbReference type="Pfam" id="PF00152">
    <property type="entry name" value="tRNA-synt_2"/>
    <property type="match status" value="1"/>
</dbReference>
<feature type="domain" description="Aminoacyl-transfer RNA synthetases class-II family profile" evidence="13">
    <location>
        <begin position="180"/>
        <end position="286"/>
    </location>
</feature>
<protein>
    <recommendedName>
        <fullName evidence="4">Aspartate--tRNA ligase, cytoplasmic</fullName>
        <ecNumber evidence="3">6.1.1.12</ecNumber>
    </recommendedName>
    <alternativeName>
        <fullName evidence="11">Aspartyl-tRNA synthetase</fullName>
    </alternativeName>
</protein>
<name>A0A914MQ22_MELIC</name>